<proteinExistence type="predicted"/>
<evidence type="ECO:0000313" key="2">
    <source>
        <dbReference type="EMBL" id="CAA9533861.1"/>
    </source>
</evidence>
<feature type="non-terminal residue" evidence="2">
    <location>
        <position position="118"/>
    </location>
</feature>
<sequence length="118" mass="13539">LPGRGHGVRHPLGDPRGDQRDRDRLRPQPQRLERRRPGLDAVHARDVAGLRDRRLGRRHRRSARSGRRDPLRGPLPGRRRLPRRSARCDLGLQPRRLVRPSGGRAVVVAAGPVRRRRL</sequence>
<accession>A0A6J4TWR5</accession>
<feature type="compositionally biased region" description="Basic and acidic residues" evidence="1">
    <location>
        <begin position="11"/>
        <end position="53"/>
    </location>
</feature>
<organism evidence="2">
    <name type="scientific">uncultured Thermoleophilia bacterium</name>
    <dbReference type="NCBI Taxonomy" id="1497501"/>
    <lineage>
        <taxon>Bacteria</taxon>
        <taxon>Bacillati</taxon>
        <taxon>Actinomycetota</taxon>
        <taxon>Thermoleophilia</taxon>
        <taxon>environmental samples</taxon>
    </lineage>
</organism>
<evidence type="ECO:0000256" key="1">
    <source>
        <dbReference type="SAM" id="MobiDB-lite"/>
    </source>
</evidence>
<reference evidence="2" key="1">
    <citation type="submission" date="2020-02" db="EMBL/GenBank/DDBJ databases">
        <authorList>
            <person name="Meier V. D."/>
        </authorList>
    </citation>
    <scope>NUCLEOTIDE SEQUENCE</scope>
    <source>
        <strain evidence="2">AVDCRST_MAG79</strain>
    </source>
</reference>
<dbReference type="AlphaFoldDB" id="A0A6J4TWR5"/>
<gene>
    <name evidence="2" type="ORF">AVDCRST_MAG79-1160</name>
</gene>
<feature type="compositionally biased region" description="Basic residues" evidence="1">
    <location>
        <begin position="54"/>
        <end position="65"/>
    </location>
</feature>
<feature type="region of interest" description="Disordered" evidence="1">
    <location>
        <begin position="1"/>
        <end position="88"/>
    </location>
</feature>
<protein>
    <submittedName>
        <fullName evidence="2">GH23 / GH103</fullName>
    </submittedName>
</protein>
<dbReference type="EMBL" id="CADCWC010000190">
    <property type="protein sequence ID" value="CAA9533861.1"/>
    <property type="molecule type" value="Genomic_DNA"/>
</dbReference>
<name>A0A6J4TWR5_9ACTN</name>
<feature type="non-terminal residue" evidence="2">
    <location>
        <position position="1"/>
    </location>
</feature>